<proteinExistence type="predicted"/>
<sequence>MKFYFQPNDSFEFTIKPRRKNYPRMDLFWMYTTSNESWVAGTSGDGTKYKYTYPLHDETCAGDLLGHIFWVPCNPRKVAEYGPHWYLDHPSKNFTWNRSHYNVKRNGKCPRKAVLALTIPVVAIGMPIMPTLT</sequence>
<feature type="transmembrane region" description="Helical" evidence="5">
    <location>
        <begin position="113"/>
        <end position="132"/>
    </location>
</feature>
<dbReference type="WBParaSite" id="HPLM_0001968001-mRNA-1">
    <property type="protein sequence ID" value="HPLM_0001968001-mRNA-1"/>
    <property type="gene ID" value="HPLM_0001968001"/>
</dbReference>
<protein>
    <submittedName>
        <fullName evidence="8">Glycoprotein</fullName>
    </submittedName>
</protein>
<dbReference type="AlphaFoldDB" id="A0A0N4X5N8"/>
<evidence type="ECO:0000313" key="8">
    <source>
        <dbReference type="WBParaSite" id="HPLM_0001968001-mRNA-1"/>
    </source>
</evidence>
<evidence type="ECO:0000256" key="1">
    <source>
        <dbReference type="ARBA" id="ARBA00004167"/>
    </source>
</evidence>
<gene>
    <name evidence="6" type="ORF">HPLM_LOCUS19672</name>
</gene>
<evidence type="ECO:0000313" key="7">
    <source>
        <dbReference type="Proteomes" id="UP000268014"/>
    </source>
</evidence>
<accession>A0A0N4X5N8</accession>
<reference evidence="8" key="1">
    <citation type="submission" date="2017-02" db="UniProtKB">
        <authorList>
            <consortium name="WormBaseParasite"/>
        </authorList>
    </citation>
    <scope>IDENTIFICATION</scope>
</reference>
<evidence type="ECO:0000313" key="6">
    <source>
        <dbReference type="EMBL" id="VDO78643.1"/>
    </source>
</evidence>
<keyword evidence="7" id="KW-1185">Reference proteome</keyword>
<dbReference type="STRING" id="6290.A0A0N4X5N8"/>
<evidence type="ECO:0000256" key="2">
    <source>
        <dbReference type="ARBA" id="ARBA00022692"/>
    </source>
</evidence>
<dbReference type="EMBL" id="UZAF01021499">
    <property type="protein sequence ID" value="VDO78643.1"/>
    <property type="molecule type" value="Genomic_DNA"/>
</dbReference>
<organism evidence="8">
    <name type="scientific">Haemonchus placei</name>
    <name type="common">Barber's pole worm</name>
    <dbReference type="NCBI Taxonomy" id="6290"/>
    <lineage>
        <taxon>Eukaryota</taxon>
        <taxon>Metazoa</taxon>
        <taxon>Ecdysozoa</taxon>
        <taxon>Nematoda</taxon>
        <taxon>Chromadorea</taxon>
        <taxon>Rhabditida</taxon>
        <taxon>Rhabditina</taxon>
        <taxon>Rhabditomorpha</taxon>
        <taxon>Strongyloidea</taxon>
        <taxon>Trichostrongylidae</taxon>
        <taxon>Haemonchus</taxon>
    </lineage>
</organism>
<keyword evidence="2 5" id="KW-0812">Transmembrane</keyword>
<reference evidence="6 7" key="2">
    <citation type="submission" date="2018-11" db="EMBL/GenBank/DDBJ databases">
        <authorList>
            <consortium name="Pathogen Informatics"/>
        </authorList>
    </citation>
    <scope>NUCLEOTIDE SEQUENCE [LARGE SCALE GENOMIC DNA]</scope>
    <source>
        <strain evidence="6 7">MHpl1</strain>
    </source>
</reference>
<comment type="subcellular location">
    <subcellularLocation>
        <location evidence="1">Membrane</location>
        <topology evidence="1">Single-pass membrane protein</topology>
    </subcellularLocation>
</comment>
<evidence type="ECO:0000256" key="3">
    <source>
        <dbReference type="ARBA" id="ARBA00022989"/>
    </source>
</evidence>
<dbReference type="GO" id="GO:0016020">
    <property type="term" value="C:membrane"/>
    <property type="evidence" value="ECO:0007669"/>
    <property type="project" value="UniProtKB-SubCell"/>
</dbReference>
<dbReference type="InterPro" id="IPR009644">
    <property type="entry name" value="FKTN/MNN4/W02B3.4-1"/>
</dbReference>
<name>A0A0N4X5N8_HAEPC</name>
<dbReference type="Proteomes" id="UP000268014">
    <property type="component" value="Unassembled WGS sequence"/>
</dbReference>
<dbReference type="OrthoDB" id="5814167at2759"/>
<keyword evidence="3 5" id="KW-1133">Transmembrane helix</keyword>
<dbReference type="PANTHER" id="PTHR15407">
    <property type="entry name" value="FUKUTIN-RELATED"/>
    <property type="match status" value="1"/>
</dbReference>
<evidence type="ECO:0000256" key="4">
    <source>
        <dbReference type="ARBA" id="ARBA00023136"/>
    </source>
</evidence>
<evidence type="ECO:0000256" key="5">
    <source>
        <dbReference type="SAM" id="Phobius"/>
    </source>
</evidence>
<dbReference type="PANTHER" id="PTHR15407:SF28">
    <property type="entry name" value="RIBITOL-5-PHOSPHATE TRANSFERASE FKTN"/>
    <property type="match status" value="1"/>
</dbReference>
<keyword evidence="4 5" id="KW-0472">Membrane</keyword>